<evidence type="ECO:0000256" key="4">
    <source>
        <dbReference type="ARBA" id="ARBA00022741"/>
    </source>
</evidence>
<keyword evidence="6 9" id="KW-0067">ATP-binding</keyword>
<evidence type="ECO:0000256" key="8">
    <source>
        <dbReference type="ARBA" id="ARBA00048679"/>
    </source>
</evidence>
<evidence type="ECO:0000256" key="2">
    <source>
        <dbReference type="ARBA" id="ARBA00022527"/>
    </source>
</evidence>
<dbReference type="InterPro" id="IPR008271">
    <property type="entry name" value="Ser/Thr_kinase_AS"/>
</dbReference>
<dbReference type="SMART" id="SM00220">
    <property type="entry name" value="S_TKc"/>
    <property type="match status" value="1"/>
</dbReference>
<keyword evidence="5 13" id="KW-0418">Kinase</keyword>
<gene>
    <name evidence="13" type="ORF">PAPYR_6688</name>
</gene>
<comment type="caution">
    <text evidence="13">The sequence shown here is derived from an EMBL/GenBank/DDBJ whole genome shotgun (WGS) entry which is preliminary data.</text>
</comment>
<dbReference type="Pfam" id="PF00069">
    <property type="entry name" value="Pkinase"/>
    <property type="match status" value="1"/>
</dbReference>
<evidence type="ECO:0000256" key="10">
    <source>
        <dbReference type="RuleBase" id="RU000304"/>
    </source>
</evidence>
<dbReference type="PROSITE" id="PS00108">
    <property type="entry name" value="PROTEIN_KINASE_ST"/>
    <property type="match status" value="1"/>
</dbReference>
<evidence type="ECO:0000256" key="7">
    <source>
        <dbReference type="ARBA" id="ARBA00047899"/>
    </source>
</evidence>
<feature type="compositionally biased region" description="Pro residues" evidence="11">
    <location>
        <begin position="16"/>
        <end position="41"/>
    </location>
</feature>
<keyword evidence="2 10" id="KW-0723">Serine/threonine-protein kinase</keyword>
<comment type="catalytic activity">
    <reaction evidence="8">
        <text>L-seryl-[protein] + ATP = O-phospho-L-seryl-[protein] + ADP + H(+)</text>
        <dbReference type="Rhea" id="RHEA:17989"/>
        <dbReference type="Rhea" id="RHEA-COMP:9863"/>
        <dbReference type="Rhea" id="RHEA-COMP:11604"/>
        <dbReference type="ChEBI" id="CHEBI:15378"/>
        <dbReference type="ChEBI" id="CHEBI:29999"/>
        <dbReference type="ChEBI" id="CHEBI:30616"/>
        <dbReference type="ChEBI" id="CHEBI:83421"/>
        <dbReference type="ChEBI" id="CHEBI:456216"/>
        <dbReference type="EC" id="2.7.11.1"/>
    </reaction>
</comment>
<organism evidence="13 14">
    <name type="scientific">Paratrimastix pyriformis</name>
    <dbReference type="NCBI Taxonomy" id="342808"/>
    <lineage>
        <taxon>Eukaryota</taxon>
        <taxon>Metamonada</taxon>
        <taxon>Preaxostyla</taxon>
        <taxon>Paratrimastigidae</taxon>
        <taxon>Paratrimastix</taxon>
    </lineage>
</organism>
<dbReference type="PANTHER" id="PTHR24356:SF163">
    <property type="entry name" value="3-PHOSPHOINOSITIDE-DEPENDENT PROTEIN KINASE 1-RELATED"/>
    <property type="match status" value="1"/>
</dbReference>
<proteinExistence type="inferred from homology"/>
<evidence type="ECO:0000256" key="6">
    <source>
        <dbReference type="ARBA" id="ARBA00022840"/>
    </source>
</evidence>
<dbReference type="Gene3D" id="1.10.510.10">
    <property type="entry name" value="Transferase(Phosphotransferase) domain 1"/>
    <property type="match status" value="1"/>
</dbReference>
<keyword evidence="4 9" id="KW-0547">Nucleotide-binding</keyword>
<comment type="catalytic activity">
    <reaction evidence="7">
        <text>L-threonyl-[protein] + ATP = O-phospho-L-threonyl-[protein] + ADP + H(+)</text>
        <dbReference type="Rhea" id="RHEA:46608"/>
        <dbReference type="Rhea" id="RHEA-COMP:11060"/>
        <dbReference type="Rhea" id="RHEA-COMP:11605"/>
        <dbReference type="ChEBI" id="CHEBI:15378"/>
        <dbReference type="ChEBI" id="CHEBI:30013"/>
        <dbReference type="ChEBI" id="CHEBI:30616"/>
        <dbReference type="ChEBI" id="CHEBI:61977"/>
        <dbReference type="ChEBI" id="CHEBI:456216"/>
        <dbReference type="EC" id="2.7.11.1"/>
    </reaction>
</comment>
<accession>A0ABQ8UHU3</accession>
<feature type="region of interest" description="Disordered" evidence="11">
    <location>
        <begin position="1"/>
        <end position="46"/>
    </location>
</feature>
<feature type="domain" description="Protein kinase" evidence="12">
    <location>
        <begin position="52"/>
        <end position="213"/>
    </location>
</feature>
<dbReference type="SUPFAM" id="SSF56112">
    <property type="entry name" value="Protein kinase-like (PK-like)"/>
    <property type="match status" value="1"/>
</dbReference>
<protein>
    <recommendedName>
        <fullName evidence="1">non-specific serine/threonine protein kinase</fullName>
        <ecNumber evidence="1">2.7.11.1</ecNumber>
    </recommendedName>
</protein>
<evidence type="ECO:0000256" key="9">
    <source>
        <dbReference type="PROSITE-ProRule" id="PRU10141"/>
    </source>
</evidence>
<evidence type="ECO:0000256" key="11">
    <source>
        <dbReference type="SAM" id="MobiDB-lite"/>
    </source>
</evidence>
<evidence type="ECO:0000259" key="12">
    <source>
        <dbReference type="PROSITE" id="PS50011"/>
    </source>
</evidence>
<sequence length="213" mass="23285">MTDISPSPLIPTQHPNDPPVTPPPPPTPTTPQPSTPAPHHSPAPKRVSAADFEFGREIGSGAYSTVIKAKLRTTGEEFAIKIIDKAHLVKFKKTETVKAERDILFRLSHPNIVKLACTFQDAEHLYFVLELGYGELIKHRGSSEPFSVDAARFYVAEIVSALEYIHAQGVIHRDLKPENILIGRDGHIKLTDFGTATTVDADLGRSHGGVDVD</sequence>
<comment type="similarity">
    <text evidence="10">Belongs to the protein kinase superfamily.</text>
</comment>
<evidence type="ECO:0000313" key="13">
    <source>
        <dbReference type="EMBL" id="KAJ4457758.1"/>
    </source>
</evidence>
<dbReference type="EC" id="2.7.11.1" evidence="1"/>
<keyword evidence="14" id="KW-1185">Reference proteome</keyword>
<dbReference type="Proteomes" id="UP001141327">
    <property type="component" value="Unassembled WGS sequence"/>
</dbReference>
<dbReference type="PANTHER" id="PTHR24356">
    <property type="entry name" value="SERINE/THREONINE-PROTEIN KINASE"/>
    <property type="match status" value="1"/>
</dbReference>
<dbReference type="InterPro" id="IPR050236">
    <property type="entry name" value="Ser_Thr_kinase_AGC"/>
</dbReference>
<dbReference type="PROSITE" id="PS00107">
    <property type="entry name" value="PROTEIN_KINASE_ATP"/>
    <property type="match status" value="1"/>
</dbReference>
<dbReference type="InterPro" id="IPR011009">
    <property type="entry name" value="Kinase-like_dom_sf"/>
</dbReference>
<evidence type="ECO:0000313" key="14">
    <source>
        <dbReference type="Proteomes" id="UP001141327"/>
    </source>
</evidence>
<dbReference type="Gene3D" id="3.30.200.20">
    <property type="entry name" value="Phosphorylase Kinase, domain 1"/>
    <property type="match status" value="1"/>
</dbReference>
<evidence type="ECO:0000256" key="5">
    <source>
        <dbReference type="ARBA" id="ARBA00022777"/>
    </source>
</evidence>
<feature type="binding site" evidence="9">
    <location>
        <position position="81"/>
    </location>
    <ligand>
        <name>ATP</name>
        <dbReference type="ChEBI" id="CHEBI:30616"/>
    </ligand>
</feature>
<dbReference type="InterPro" id="IPR017441">
    <property type="entry name" value="Protein_kinase_ATP_BS"/>
</dbReference>
<dbReference type="PROSITE" id="PS50011">
    <property type="entry name" value="PROTEIN_KINASE_DOM"/>
    <property type="match status" value="1"/>
</dbReference>
<dbReference type="InterPro" id="IPR000719">
    <property type="entry name" value="Prot_kinase_dom"/>
</dbReference>
<name>A0ABQ8UHU3_9EUKA</name>
<evidence type="ECO:0000256" key="1">
    <source>
        <dbReference type="ARBA" id="ARBA00012513"/>
    </source>
</evidence>
<dbReference type="GO" id="GO:0016301">
    <property type="term" value="F:kinase activity"/>
    <property type="evidence" value="ECO:0007669"/>
    <property type="project" value="UniProtKB-KW"/>
</dbReference>
<evidence type="ECO:0000256" key="3">
    <source>
        <dbReference type="ARBA" id="ARBA00022679"/>
    </source>
</evidence>
<dbReference type="EMBL" id="JAPMOS010000040">
    <property type="protein sequence ID" value="KAJ4457758.1"/>
    <property type="molecule type" value="Genomic_DNA"/>
</dbReference>
<keyword evidence="3" id="KW-0808">Transferase</keyword>
<reference evidence="13" key="1">
    <citation type="journal article" date="2022" name="bioRxiv">
        <title>Genomics of Preaxostyla Flagellates Illuminates Evolutionary Transitions and the Path Towards Mitochondrial Loss.</title>
        <authorList>
            <person name="Novak L.V.F."/>
            <person name="Treitli S.C."/>
            <person name="Pyrih J."/>
            <person name="Halakuc P."/>
            <person name="Pipaliya S.V."/>
            <person name="Vacek V."/>
            <person name="Brzon O."/>
            <person name="Soukal P."/>
            <person name="Eme L."/>
            <person name="Dacks J.B."/>
            <person name="Karnkowska A."/>
            <person name="Elias M."/>
            <person name="Hampl V."/>
        </authorList>
    </citation>
    <scope>NUCLEOTIDE SEQUENCE</scope>
    <source>
        <strain evidence="13">RCP-MX</strain>
    </source>
</reference>